<feature type="transmembrane region" description="Helical" evidence="1">
    <location>
        <begin position="12"/>
        <end position="29"/>
    </location>
</feature>
<dbReference type="AlphaFoldDB" id="A0A2P2NS60"/>
<keyword evidence="1" id="KW-0812">Transmembrane</keyword>
<keyword evidence="1" id="KW-0472">Membrane</keyword>
<dbReference type="EMBL" id="GGEC01064790">
    <property type="protein sequence ID" value="MBX45274.1"/>
    <property type="molecule type" value="Transcribed_RNA"/>
</dbReference>
<evidence type="ECO:0000313" key="2">
    <source>
        <dbReference type="EMBL" id="MBX45274.1"/>
    </source>
</evidence>
<sequence>MHSVAFRTHACCGGLFAFECFLAFMYSVSFKNTCLLQWSLCCYPILFSSMMGSCNWNKVENLEMYLLA</sequence>
<accession>A0A2P2NS60</accession>
<name>A0A2P2NS60_RHIMU</name>
<feature type="transmembrane region" description="Helical" evidence="1">
    <location>
        <begin position="35"/>
        <end position="56"/>
    </location>
</feature>
<evidence type="ECO:0000256" key="1">
    <source>
        <dbReference type="SAM" id="Phobius"/>
    </source>
</evidence>
<organism evidence="2">
    <name type="scientific">Rhizophora mucronata</name>
    <name type="common">Asiatic mangrove</name>
    <dbReference type="NCBI Taxonomy" id="61149"/>
    <lineage>
        <taxon>Eukaryota</taxon>
        <taxon>Viridiplantae</taxon>
        <taxon>Streptophyta</taxon>
        <taxon>Embryophyta</taxon>
        <taxon>Tracheophyta</taxon>
        <taxon>Spermatophyta</taxon>
        <taxon>Magnoliopsida</taxon>
        <taxon>eudicotyledons</taxon>
        <taxon>Gunneridae</taxon>
        <taxon>Pentapetalae</taxon>
        <taxon>rosids</taxon>
        <taxon>fabids</taxon>
        <taxon>Malpighiales</taxon>
        <taxon>Rhizophoraceae</taxon>
        <taxon>Rhizophora</taxon>
    </lineage>
</organism>
<proteinExistence type="predicted"/>
<reference evidence="2" key="1">
    <citation type="submission" date="2018-02" db="EMBL/GenBank/DDBJ databases">
        <title>Rhizophora mucronata_Transcriptome.</title>
        <authorList>
            <person name="Meera S.P."/>
            <person name="Sreeshan A."/>
            <person name="Augustine A."/>
        </authorList>
    </citation>
    <scope>NUCLEOTIDE SEQUENCE</scope>
    <source>
        <tissue evidence="2">Leaf</tissue>
    </source>
</reference>
<keyword evidence="1" id="KW-1133">Transmembrane helix</keyword>
<protein>
    <submittedName>
        <fullName evidence="2">Uncharacterized protein</fullName>
    </submittedName>
</protein>